<dbReference type="SUPFAM" id="SSF47413">
    <property type="entry name" value="lambda repressor-like DNA-binding domains"/>
    <property type="match status" value="1"/>
</dbReference>
<keyword evidence="3" id="KW-1185">Reference proteome</keyword>
<comment type="caution">
    <text evidence="2">The sequence shown here is derived from an EMBL/GenBank/DDBJ whole genome shotgun (WGS) entry which is preliminary data.</text>
</comment>
<evidence type="ECO:0000259" key="1">
    <source>
        <dbReference type="PROSITE" id="PS50943"/>
    </source>
</evidence>
<dbReference type="Proteomes" id="UP001243717">
    <property type="component" value="Unassembled WGS sequence"/>
</dbReference>
<reference evidence="2 3" key="1">
    <citation type="submission" date="2023-04" db="EMBL/GenBank/DDBJ databases">
        <title>A novel bacteria isolated from coastal sediment.</title>
        <authorList>
            <person name="Liu X.-J."/>
            <person name="Du Z.-J."/>
        </authorList>
    </citation>
    <scope>NUCLEOTIDE SEQUENCE [LARGE SCALE GENOMIC DNA]</scope>
    <source>
        <strain evidence="2 3">SDUM461004</strain>
    </source>
</reference>
<dbReference type="InterPro" id="IPR001387">
    <property type="entry name" value="Cro/C1-type_HTH"/>
</dbReference>
<organism evidence="2 3">
    <name type="scientific">Thalassobacterium sedimentorum</name>
    <dbReference type="NCBI Taxonomy" id="3041258"/>
    <lineage>
        <taxon>Bacteria</taxon>
        <taxon>Pseudomonadati</taxon>
        <taxon>Verrucomicrobiota</taxon>
        <taxon>Opitutia</taxon>
        <taxon>Puniceicoccales</taxon>
        <taxon>Coraliomargaritaceae</taxon>
        <taxon>Thalassobacterium</taxon>
    </lineage>
</organism>
<dbReference type="RefSeq" id="WP_308985572.1">
    <property type="nucleotide sequence ID" value="NZ_JARXIC010000018.1"/>
</dbReference>
<accession>A0ABU1AK80</accession>
<name>A0ABU1AK80_9BACT</name>
<dbReference type="CDD" id="cd00093">
    <property type="entry name" value="HTH_XRE"/>
    <property type="match status" value="1"/>
</dbReference>
<dbReference type="Gene3D" id="1.10.260.40">
    <property type="entry name" value="lambda repressor-like DNA-binding domains"/>
    <property type="match status" value="1"/>
</dbReference>
<sequence length="82" mass="9544">MKKTREDAALNDFGPLIRRKRLASKRKISQDDLAGRLAQMGIWLDRSAISRIENQERGILDYELMAICKCLKIRPSELFKPR</sequence>
<feature type="domain" description="HTH cro/C1-type" evidence="1">
    <location>
        <begin position="17"/>
        <end position="78"/>
    </location>
</feature>
<evidence type="ECO:0000313" key="2">
    <source>
        <dbReference type="EMBL" id="MDQ8195112.1"/>
    </source>
</evidence>
<proteinExistence type="predicted"/>
<protein>
    <submittedName>
        <fullName evidence="2">Helix-turn-helix transcriptional regulator</fullName>
    </submittedName>
</protein>
<gene>
    <name evidence="2" type="ORF">QEH59_11795</name>
</gene>
<dbReference type="Pfam" id="PF13443">
    <property type="entry name" value="HTH_26"/>
    <property type="match status" value="1"/>
</dbReference>
<dbReference type="PROSITE" id="PS50943">
    <property type="entry name" value="HTH_CROC1"/>
    <property type="match status" value="1"/>
</dbReference>
<dbReference type="InterPro" id="IPR010982">
    <property type="entry name" value="Lambda_DNA-bd_dom_sf"/>
</dbReference>
<dbReference type="EMBL" id="JARXIC010000018">
    <property type="protein sequence ID" value="MDQ8195112.1"/>
    <property type="molecule type" value="Genomic_DNA"/>
</dbReference>
<evidence type="ECO:0000313" key="3">
    <source>
        <dbReference type="Proteomes" id="UP001243717"/>
    </source>
</evidence>